<evidence type="ECO:0000313" key="12">
    <source>
        <dbReference type="EMBL" id="HIV10331.1"/>
    </source>
</evidence>
<keyword evidence="8 9" id="KW-0472">Membrane</keyword>
<dbReference type="GO" id="GO:0016036">
    <property type="term" value="P:cellular response to phosphate starvation"/>
    <property type="evidence" value="ECO:0007669"/>
    <property type="project" value="TreeGrafter"/>
</dbReference>
<evidence type="ECO:0000256" key="6">
    <source>
        <dbReference type="ARBA" id="ARBA00022777"/>
    </source>
</evidence>
<evidence type="ECO:0000256" key="8">
    <source>
        <dbReference type="ARBA" id="ARBA00023136"/>
    </source>
</evidence>
<evidence type="ECO:0000259" key="10">
    <source>
        <dbReference type="PROSITE" id="PS50109"/>
    </source>
</evidence>
<protein>
    <recommendedName>
        <fullName evidence="3">histidine kinase</fullName>
        <ecNumber evidence="3">2.7.13.3</ecNumber>
    </recommendedName>
</protein>
<comment type="caution">
    <text evidence="12">The sequence shown here is derived from an EMBL/GenBank/DDBJ whole genome shotgun (WGS) entry which is preliminary data.</text>
</comment>
<dbReference type="Gene3D" id="6.10.340.10">
    <property type="match status" value="1"/>
</dbReference>
<dbReference type="SUPFAM" id="SSF47384">
    <property type="entry name" value="Homodimeric domain of signal transducing histidine kinase"/>
    <property type="match status" value="1"/>
</dbReference>
<evidence type="ECO:0000259" key="11">
    <source>
        <dbReference type="PROSITE" id="PS50885"/>
    </source>
</evidence>
<comment type="subcellular location">
    <subcellularLocation>
        <location evidence="2">Membrane</location>
    </subcellularLocation>
</comment>
<dbReference type="InterPro" id="IPR005467">
    <property type="entry name" value="His_kinase_dom"/>
</dbReference>
<evidence type="ECO:0000256" key="9">
    <source>
        <dbReference type="SAM" id="Phobius"/>
    </source>
</evidence>
<dbReference type="PROSITE" id="PS50109">
    <property type="entry name" value="HIS_KIN"/>
    <property type="match status" value="1"/>
</dbReference>
<reference evidence="12" key="2">
    <citation type="journal article" date="2021" name="PeerJ">
        <title>Extensive microbial diversity within the chicken gut microbiome revealed by metagenomics and culture.</title>
        <authorList>
            <person name="Gilroy R."/>
            <person name="Ravi A."/>
            <person name="Getino M."/>
            <person name="Pursley I."/>
            <person name="Horton D.L."/>
            <person name="Alikhan N.F."/>
            <person name="Baker D."/>
            <person name="Gharbi K."/>
            <person name="Hall N."/>
            <person name="Watson M."/>
            <person name="Adriaenssens E.M."/>
            <person name="Foster-Nyarko E."/>
            <person name="Jarju S."/>
            <person name="Secka A."/>
            <person name="Antonio M."/>
            <person name="Oren A."/>
            <person name="Chaudhuri R.R."/>
            <person name="La Ragione R."/>
            <person name="Hildebrand F."/>
            <person name="Pallen M.J."/>
        </authorList>
    </citation>
    <scope>NUCLEOTIDE SEQUENCE</scope>
    <source>
        <strain evidence="12">1370</strain>
    </source>
</reference>
<dbReference type="InterPro" id="IPR036097">
    <property type="entry name" value="HisK_dim/P_sf"/>
</dbReference>
<dbReference type="GO" id="GO:0005886">
    <property type="term" value="C:plasma membrane"/>
    <property type="evidence" value="ECO:0007669"/>
    <property type="project" value="TreeGrafter"/>
</dbReference>
<dbReference type="Gene3D" id="3.30.565.10">
    <property type="entry name" value="Histidine kinase-like ATPase, C-terminal domain"/>
    <property type="match status" value="1"/>
</dbReference>
<dbReference type="SMART" id="SM00304">
    <property type="entry name" value="HAMP"/>
    <property type="match status" value="1"/>
</dbReference>
<dbReference type="SUPFAM" id="SSF55874">
    <property type="entry name" value="ATPase domain of HSP90 chaperone/DNA topoisomerase II/histidine kinase"/>
    <property type="match status" value="1"/>
</dbReference>
<dbReference type="InterPro" id="IPR036890">
    <property type="entry name" value="HATPase_C_sf"/>
</dbReference>
<feature type="domain" description="HAMP" evidence="11">
    <location>
        <begin position="208"/>
        <end position="260"/>
    </location>
</feature>
<dbReference type="Pfam" id="PF00512">
    <property type="entry name" value="HisKA"/>
    <property type="match status" value="1"/>
</dbReference>
<dbReference type="InterPro" id="IPR003594">
    <property type="entry name" value="HATPase_dom"/>
</dbReference>
<keyword evidence="7" id="KW-0902">Two-component regulatory system</keyword>
<dbReference type="InterPro" id="IPR004358">
    <property type="entry name" value="Sig_transdc_His_kin-like_C"/>
</dbReference>
<dbReference type="InterPro" id="IPR003660">
    <property type="entry name" value="HAMP_dom"/>
</dbReference>
<feature type="transmembrane region" description="Helical" evidence="9">
    <location>
        <begin position="22"/>
        <end position="45"/>
    </location>
</feature>
<keyword evidence="5" id="KW-0808">Transferase</keyword>
<evidence type="ECO:0000256" key="5">
    <source>
        <dbReference type="ARBA" id="ARBA00022679"/>
    </source>
</evidence>
<feature type="transmembrane region" description="Helical" evidence="9">
    <location>
        <begin position="188"/>
        <end position="208"/>
    </location>
</feature>
<dbReference type="PANTHER" id="PTHR45453:SF1">
    <property type="entry name" value="PHOSPHATE REGULON SENSOR PROTEIN PHOR"/>
    <property type="match status" value="1"/>
</dbReference>
<evidence type="ECO:0000256" key="7">
    <source>
        <dbReference type="ARBA" id="ARBA00023012"/>
    </source>
</evidence>
<dbReference type="Pfam" id="PF02518">
    <property type="entry name" value="HATPase_c"/>
    <property type="match status" value="1"/>
</dbReference>
<evidence type="ECO:0000256" key="3">
    <source>
        <dbReference type="ARBA" id="ARBA00012438"/>
    </source>
</evidence>
<dbReference type="CDD" id="cd06225">
    <property type="entry name" value="HAMP"/>
    <property type="match status" value="1"/>
</dbReference>
<dbReference type="FunFam" id="1.10.287.130:FF:000001">
    <property type="entry name" value="Two-component sensor histidine kinase"/>
    <property type="match status" value="1"/>
</dbReference>
<dbReference type="InterPro" id="IPR003661">
    <property type="entry name" value="HisK_dim/P_dom"/>
</dbReference>
<dbReference type="Proteomes" id="UP000823960">
    <property type="component" value="Unassembled WGS sequence"/>
</dbReference>
<dbReference type="GO" id="GO:0004721">
    <property type="term" value="F:phosphoprotein phosphatase activity"/>
    <property type="evidence" value="ECO:0007669"/>
    <property type="project" value="TreeGrafter"/>
</dbReference>
<organism evidence="12 13">
    <name type="scientific">Candidatus Faeciplasma avium</name>
    <dbReference type="NCBI Taxonomy" id="2840798"/>
    <lineage>
        <taxon>Bacteria</taxon>
        <taxon>Bacillati</taxon>
        <taxon>Bacillota</taxon>
        <taxon>Clostridia</taxon>
        <taxon>Eubacteriales</taxon>
        <taxon>Oscillospiraceae</taxon>
        <taxon>Oscillospiraceae incertae sedis</taxon>
        <taxon>Candidatus Faeciplasma</taxon>
    </lineage>
</organism>
<dbReference type="PANTHER" id="PTHR45453">
    <property type="entry name" value="PHOSPHATE REGULON SENSOR PROTEIN PHOR"/>
    <property type="match status" value="1"/>
</dbReference>
<dbReference type="GO" id="GO:0000155">
    <property type="term" value="F:phosphorelay sensor kinase activity"/>
    <property type="evidence" value="ECO:0007669"/>
    <property type="project" value="InterPro"/>
</dbReference>
<keyword evidence="9" id="KW-0812">Transmembrane</keyword>
<reference evidence="12" key="1">
    <citation type="submission" date="2020-10" db="EMBL/GenBank/DDBJ databases">
        <authorList>
            <person name="Gilroy R."/>
        </authorList>
    </citation>
    <scope>NUCLEOTIDE SEQUENCE</scope>
    <source>
        <strain evidence="12">1370</strain>
    </source>
</reference>
<dbReference type="Gene3D" id="1.10.287.130">
    <property type="match status" value="1"/>
</dbReference>
<dbReference type="AlphaFoldDB" id="A0A9D1T3R2"/>
<dbReference type="EMBL" id="DVOL01000016">
    <property type="protein sequence ID" value="HIV10331.1"/>
    <property type="molecule type" value="Genomic_DNA"/>
</dbReference>
<keyword evidence="6 12" id="KW-0418">Kinase</keyword>
<dbReference type="SUPFAM" id="SSF158472">
    <property type="entry name" value="HAMP domain-like"/>
    <property type="match status" value="1"/>
</dbReference>
<dbReference type="FunFam" id="3.30.565.10:FF:000006">
    <property type="entry name" value="Sensor histidine kinase WalK"/>
    <property type="match status" value="1"/>
</dbReference>
<evidence type="ECO:0000256" key="1">
    <source>
        <dbReference type="ARBA" id="ARBA00000085"/>
    </source>
</evidence>
<evidence type="ECO:0000313" key="13">
    <source>
        <dbReference type="Proteomes" id="UP000823960"/>
    </source>
</evidence>
<dbReference type="PROSITE" id="PS50885">
    <property type="entry name" value="HAMP"/>
    <property type="match status" value="1"/>
</dbReference>
<sequence>MTTSTDKRQRPHDTAPTLRSTVWLYFSVFTLVILILIWFFQIVTLDKYYELSKRRKIVRTSMKISSVFDDESPKSVEELVEELAYKNGMAIAITDWNGNIIVSSDYMSGQSVFLKENSYLLFEYRNRLQKDSDSAIYEVFQNERFGTTELLYGNILSYRSITAPGYLLFINAALEPIGSTEEIIKEQFVIITVITFIIALLITTALSARISGPFTNITASASRLAAGDYSTHFEAGSYLEINELADTLNYAATEISKVDSLRNELIANVSHDLRTPLTMIKAYAEMIRDLSGDNPEKRSEHLAVIIDEADRLSELVSSLMELSKLQSKGSELKREWFYCHEFLNDILSRYTVLQESKGFELRLETDSDLRLYADRAKLSQVMFNFINNAVNYSGDSRLIIVRQKNLPHAVRIEIQDFGLGIPKEKLPLIFDRYYRVERTKRDIVGTGLGLSIVKEILEQHGYRFGVSSELGSGSTFWFEIKLGQEREDEGSKKGTKLHS</sequence>
<dbReference type="CDD" id="cd00082">
    <property type="entry name" value="HisKA"/>
    <property type="match status" value="1"/>
</dbReference>
<dbReference type="InterPro" id="IPR050351">
    <property type="entry name" value="BphY/WalK/GraS-like"/>
</dbReference>
<keyword evidence="4" id="KW-0597">Phosphoprotein</keyword>
<gene>
    <name evidence="12" type="ORF">IAD28_01355</name>
</gene>
<feature type="domain" description="Histidine kinase" evidence="10">
    <location>
        <begin position="268"/>
        <end position="484"/>
    </location>
</feature>
<name>A0A9D1T3R2_9FIRM</name>
<evidence type="ECO:0000256" key="4">
    <source>
        <dbReference type="ARBA" id="ARBA00022553"/>
    </source>
</evidence>
<dbReference type="PRINTS" id="PR00344">
    <property type="entry name" value="BCTRLSENSOR"/>
</dbReference>
<comment type="catalytic activity">
    <reaction evidence="1">
        <text>ATP + protein L-histidine = ADP + protein N-phospho-L-histidine.</text>
        <dbReference type="EC" id="2.7.13.3"/>
    </reaction>
</comment>
<dbReference type="Pfam" id="PF00672">
    <property type="entry name" value="HAMP"/>
    <property type="match status" value="1"/>
</dbReference>
<dbReference type="SMART" id="SM00388">
    <property type="entry name" value="HisKA"/>
    <property type="match status" value="1"/>
</dbReference>
<dbReference type="SMART" id="SM00387">
    <property type="entry name" value="HATPase_c"/>
    <property type="match status" value="1"/>
</dbReference>
<keyword evidence="9" id="KW-1133">Transmembrane helix</keyword>
<dbReference type="EC" id="2.7.13.3" evidence="3"/>
<proteinExistence type="predicted"/>
<evidence type="ECO:0000256" key="2">
    <source>
        <dbReference type="ARBA" id="ARBA00004370"/>
    </source>
</evidence>
<accession>A0A9D1T3R2</accession>